<proteinExistence type="predicted"/>
<evidence type="ECO:0000313" key="6">
    <source>
        <dbReference type="Proteomes" id="UP000224362"/>
    </source>
</evidence>
<dbReference type="GO" id="GO:0003676">
    <property type="term" value="F:nucleic acid binding"/>
    <property type="evidence" value="ECO:0007669"/>
    <property type="project" value="InterPro"/>
</dbReference>
<dbReference type="GO" id="GO:0006139">
    <property type="term" value="P:nucleobase-containing compound metabolic process"/>
    <property type="evidence" value="ECO:0007669"/>
    <property type="project" value="InterPro"/>
</dbReference>
<reference evidence="5 6" key="1">
    <citation type="submission" date="2017-06" db="EMBL/GenBank/DDBJ databases">
        <authorList>
            <person name="Kim H.J."/>
            <person name="Triplett B.A."/>
        </authorList>
    </citation>
    <scope>NUCLEOTIDE SEQUENCE [LARGE SCALE GENOMIC DNA]</scope>
</reference>
<evidence type="ECO:0000313" key="5">
    <source>
        <dbReference type="EMBL" id="ASZ78881.1"/>
    </source>
</evidence>
<dbReference type="SMART" id="SM00491">
    <property type="entry name" value="HELICc2"/>
    <property type="match status" value="1"/>
</dbReference>
<gene>
    <name evidence="5" type="ORF">2050H1_115</name>
</gene>
<dbReference type="InterPro" id="IPR014013">
    <property type="entry name" value="Helic_SF1/SF2_ATP-bd_DinG/Rad3"/>
</dbReference>
<keyword evidence="3" id="KW-0067">ATP-binding</keyword>
<dbReference type="SUPFAM" id="SSF52540">
    <property type="entry name" value="P-loop containing nucleoside triphosphate hydrolases"/>
    <property type="match status" value="1"/>
</dbReference>
<dbReference type="GO" id="GO:0003678">
    <property type="term" value="F:DNA helicase activity"/>
    <property type="evidence" value="ECO:0007669"/>
    <property type="project" value="TreeGrafter"/>
</dbReference>
<feature type="domain" description="Helicase ATP-binding" evidence="4">
    <location>
        <begin position="25"/>
        <end position="333"/>
    </location>
</feature>
<dbReference type="GO" id="GO:0005524">
    <property type="term" value="F:ATP binding"/>
    <property type="evidence" value="ECO:0007669"/>
    <property type="project" value="UniProtKB-KW"/>
</dbReference>
<evidence type="ECO:0000256" key="1">
    <source>
        <dbReference type="ARBA" id="ARBA00022741"/>
    </source>
</evidence>
<evidence type="ECO:0000256" key="2">
    <source>
        <dbReference type="ARBA" id="ARBA00022801"/>
    </source>
</evidence>
<keyword evidence="5" id="KW-0347">Helicase</keyword>
<dbReference type="InterPro" id="IPR045028">
    <property type="entry name" value="DinG/Rad3-like"/>
</dbReference>
<keyword evidence="1" id="KW-0547">Nucleotide-binding</keyword>
<dbReference type="InterPro" id="IPR027417">
    <property type="entry name" value="P-loop_NTPase"/>
</dbReference>
<dbReference type="PANTHER" id="PTHR11472">
    <property type="entry name" value="DNA REPAIR DEAD HELICASE RAD3/XP-D SUBFAMILY MEMBER"/>
    <property type="match status" value="1"/>
</dbReference>
<organism evidence="5 6">
    <name type="scientific">Serratia phage 2050H1</name>
    <dbReference type="NCBI Taxonomy" id="2024250"/>
    <lineage>
        <taxon>Viruses</taxon>
        <taxon>Duplodnaviria</taxon>
        <taxon>Heunggongvirae</taxon>
        <taxon>Uroviricota</taxon>
        <taxon>Caudoviricetes</taxon>
        <taxon>Pantevenvirales</taxon>
        <taxon>Ackermannviridae</taxon>
        <taxon>Miltonvirus</taxon>
        <taxon>Miltonvirus MAM1</taxon>
    </lineage>
</organism>
<keyword evidence="2" id="KW-0378">Hydrolase</keyword>
<dbReference type="InterPro" id="IPR006555">
    <property type="entry name" value="ATP-dep_Helicase_C"/>
</dbReference>
<sequence length="572" mass="65415">MVYEQSHPALKYIDPGIPLDVIEEKARAHFPFPSANPGQMEAIVEAIDAYVNKRKKHVIIEAPTGVGKSLIGITIHLVLRELALEQNPMGQFRTTISTPTKGLQDQYAKEDCVSMAILKGKKNYRCLVNSDIYYNSIPCRMQCKDQMCSPRRCPYVSARNLWCNIADLRCTNSAMLVEMCTSLCMMPGNRADFLILDECHKMPNTLLDHTIMAYDRRMLKGLETLPGGKDIIEGVEFILKYTSEYQLGVLYTLDSTLTNLFPLLLEQVENLLEVLDDWMEREDLTDVQMMRLADMVDTLHNLSDYCGIMDNTQAKTFIVHEKEEGMITFKAVLPADVSEFGMFRKADYYLHMSATICGIPSYAHTLGIRSDDYHAIQVANPIPIDNRRINYLPVMKVANRLEDFEYKRLVESIDDIIEHHEGQNGIIHTVSYERAEKMQQYSRFRQNIVVPRTRKALLESLDNAMRNKRRIIIASPAMVEGYDFKGDLSRFQIIMKVPYSFLGDPLVAHVNKIDPSAYFREAILSIVQMAGRSVRGVDDHADTYIIDSSFEMLLERNGSFFPSWFVDALFEI</sequence>
<dbReference type="Gene3D" id="3.40.50.300">
    <property type="entry name" value="P-loop containing nucleotide triphosphate hydrolases"/>
    <property type="match status" value="2"/>
</dbReference>
<accession>A0A249Y3N0</accession>
<evidence type="ECO:0000259" key="4">
    <source>
        <dbReference type="PROSITE" id="PS51193"/>
    </source>
</evidence>
<dbReference type="PANTHER" id="PTHR11472:SF34">
    <property type="entry name" value="REGULATOR OF TELOMERE ELONGATION HELICASE 1"/>
    <property type="match status" value="1"/>
</dbReference>
<dbReference type="EMBL" id="MF285619">
    <property type="protein sequence ID" value="ASZ78881.1"/>
    <property type="molecule type" value="Genomic_DNA"/>
</dbReference>
<protein>
    <submittedName>
        <fullName evidence="5">ATP-dependent helicase</fullName>
    </submittedName>
</protein>
<dbReference type="Pfam" id="PF13307">
    <property type="entry name" value="Helicase_C_2"/>
    <property type="match status" value="1"/>
</dbReference>
<evidence type="ECO:0000256" key="3">
    <source>
        <dbReference type="ARBA" id="ARBA00022840"/>
    </source>
</evidence>
<dbReference type="GO" id="GO:0016818">
    <property type="term" value="F:hydrolase activity, acting on acid anhydrides, in phosphorus-containing anhydrides"/>
    <property type="evidence" value="ECO:0007669"/>
    <property type="project" value="InterPro"/>
</dbReference>
<dbReference type="PROSITE" id="PS51193">
    <property type="entry name" value="HELICASE_ATP_BIND_2"/>
    <property type="match status" value="1"/>
</dbReference>
<name>A0A249Y3N0_9CAUD</name>
<dbReference type="Proteomes" id="UP000224362">
    <property type="component" value="Segment"/>
</dbReference>